<organism evidence="1 2">
    <name type="scientific">Flavobacterium arundinis</name>
    <dbReference type="NCBI Taxonomy" id="3139143"/>
    <lineage>
        <taxon>Bacteria</taxon>
        <taxon>Pseudomonadati</taxon>
        <taxon>Bacteroidota</taxon>
        <taxon>Flavobacteriia</taxon>
        <taxon>Flavobacteriales</taxon>
        <taxon>Flavobacteriaceae</taxon>
        <taxon>Flavobacterium</taxon>
    </lineage>
</organism>
<evidence type="ECO:0000313" key="2">
    <source>
        <dbReference type="Proteomes" id="UP001464555"/>
    </source>
</evidence>
<dbReference type="EMBL" id="JBBYHR010000003">
    <property type="protein sequence ID" value="MEL1243820.1"/>
    <property type="molecule type" value="Genomic_DNA"/>
</dbReference>
<dbReference type="Proteomes" id="UP001464555">
    <property type="component" value="Unassembled WGS sequence"/>
</dbReference>
<evidence type="ECO:0000313" key="1">
    <source>
        <dbReference type="EMBL" id="MEL1243820.1"/>
    </source>
</evidence>
<comment type="caution">
    <text evidence="1">The sequence shown here is derived from an EMBL/GenBank/DDBJ whole genome shotgun (WGS) entry which is preliminary data.</text>
</comment>
<proteinExistence type="predicted"/>
<reference evidence="1 2" key="1">
    <citation type="submission" date="2024-04" db="EMBL/GenBank/DDBJ databases">
        <title>Flavobacterium sp. DGU11 16S ribosomal RNA gene Genome sequencing and assembly.</title>
        <authorList>
            <person name="Park S."/>
        </authorList>
    </citation>
    <scope>NUCLEOTIDE SEQUENCE [LARGE SCALE GENOMIC DNA]</scope>
    <source>
        <strain evidence="1 2">DGU11</strain>
    </source>
</reference>
<dbReference type="RefSeq" id="WP_341696138.1">
    <property type="nucleotide sequence ID" value="NZ_JBBYHR010000003.1"/>
</dbReference>
<keyword evidence="2" id="KW-1185">Reference proteome</keyword>
<name>A0ABU9HVA5_9FLAO</name>
<protein>
    <submittedName>
        <fullName evidence="1">Uncharacterized protein</fullName>
    </submittedName>
</protein>
<sequence length="122" mass="14030">MNKFMIIIALIILLRPVIPVAGYFVNYDYIVKELCENKGNTSLKCNGKCQLKKELAKASADTESTNPGRRIKVAEQEILYLHTIEEFVFPRDAAFIVDIQDSYTNFYSYKNSNSIFHPPLLY</sequence>
<accession>A0ABU9HVA5</accession>
<gene>
    <name evidence="1" type="ORF">AAEO56_06060</name>
</gene>